<proteinExistence type="predicted"/>
<evidence type="ECO:0000313" key="2">
    <source>
        <dbReference type="WBParaSite" id="nRc.2.0.1.t32472-RA"/>
    </source>
</evidence>
<keyword evidence="1" id="KW-1185">Reference proteome</keyword>
<name>A0A915K101_ROMCU</name>
<protein>
    <submittedName>
        <fullName evidence="2">Uncharacterized protein</fullName>
    </submittedName>
</protein>
<sequence>MLCLPICRKLKVTNGATFSAHGPIIVTIRSSFREHLVKCVILDDDAQGQFIISIDSPAHPEINTILSFKEKFLEIQNVKMLLKVITSIKPIPKP</sequence>
<dbReference type="WBParaSite" id="nRc.2.0.1.t32472-RA">
    <property type="protein sequence ID" value="nRc.2.0.1.t32472-RA"/>
    <property type="gene ID" value="nRc.2.0.1.g32472"/>
</dbReference>
<reference evidence="2" key="1">
    <citation type="submission" date="2022-11" db="UniProtKB">
        <authorList>
            <consortium name="WormBaseParasite"/>
        </authorList>
    </citation>
    <scope>IDENTIFICATION</scope>
</reference>
<dbReference type="AlphaFoldDB" id="A0A915K101"/>
<organism evidence="1 2">
    <name type="scientific">Romanomermis culicivorax</name>
    <name type="common">Nematode worm</name>
    <dbReference type="NCBI Taxonomy" id="13658"/>
    <lineage>
        <taxon>Eukaryota</taxon>
        <taxon>Metazoa</taxon>
        <taxon>Ecdysozoa</taxon>
        <taxon>Nematoda</taxon>
        <taxon>Enoplea</taxon>
        <taxon>Dorylaimia</taxon>
        <taxon>Mermithida</taxon>
        <taxon>Mermithoidea</taxon>
        <taxon>Mermithidae</taxon>
        <taxon>Romanomermis</taxon>
    </lineage>
</organism>
<evidence type="ECO:0000313" key="1">
    <source>
        <dbReference type="Proteomes" id="UP000887565"/>
    </source>
</evidence>
<dbReference type="Proteomes" id="UP000887565">
    <property type="component" value="Unplaced"/>
</dbReference>
<accession>A0A915K101</accession>